<sequence length="24" mass="2766">MFRSASLGDSRSRSAWQLSDRPVR</sequence>
<feature type="region of interest" description="Disordered" evidence="1">
    <location>
        <begin position="1"/>
        <end position="24"/>
    </location>
</feature>
<reference evidence="2" key="2">
    <citation type="journal article" date="2015" name="Data Brief">
        <title>Shoot transcriptome of the giant reed, Arundo donax.</title>
        <authorList>
            <person name="Barrero R.A."/>
            <person name="Guerrero F.D."/>
            <person name="Moolhuijzen P."/>
            <person name="Goolsby J.A."/>
            <person name="Tidwell J."/>
            <person name="Bellgard S.E."/>
            <person name="Bellgard M.I."/>
        </authorList>
    </citation>
    <scope>NUCLEOTIDE SEQUENCE</scope>
    <source>
        <tissue evidence="2">Shoot tissue taken approximately 20 cm above the soil surface</tissue>
    </source>
</reference>
<dbReference type="AlphaFoldDB" id="A0A0A9FHP7"/>
<evidence type="ECO:0000256" key="1">
    <source>
        <dbReference type="SAM" id="MobiDB-lite"/>
    </source>
</evidence>
<name>A0A0A9FHP7_ARUDO</name>
<dbReference type="EMBL" id="GBRH01188295">
    <property type="protein sequence ID" value="JAE09601.1"/>
    <property type="molecule type" value="Transcribed_RNA"/>
</dbReference>
<reference evidence="2" key="1">
    <citation type="submission" date="2014-09" db="EMBL/GenBank/DDBJ databases">
        <authorList>
            <person name="Magalhaes I.L.F."/>
            <person name="Oliveira U."/>
            <person name="Santos F.R."/>
            <person name="Vidigal T.H.D.A."/>
            <person name="Brescovit A.D."/>
            <person name="Santos A.J."/>
        </authorList>
    </citation>
    <scope>NUCLEOTIDE SEQUENCE</scope>
    <source>
        <tissue evidence="2">Shoot tissue taken approximately 20 cm above the soil surface</tissue>
    </source>
</reference>
<evidence type="ECO:0000313" key="2">
    <source>
        <dbReference type="EMBL" id="JAE09601.1"/>
    </source>
</evidence>
<organism evidence="2">
    <name type="scientific">Arundo donax</name>
    <name type="common">Giant reed</name>
    <name type="synonym">Donax arundinaceus</name>
    <dbReference type="NCBI Taxonomy" id="35708"/>
    <lineage>
        <taxon>Eukaryota</taxon>
        <taxon>Viridiplantae</taxon>
        <taxon>Streptophyta</taxon>
        <taxon>Embryophyta</taxon>
        <taxon>Tracheophyta</taxon>
        <taxon>Spermatophyta</taxon>
        <taxon>Magnoliopsida</taxon>
        <taxon>Liliopsida</taxon>
        <taxon>Poales</taxon>
        <taxon>Poaceae</taxon>
        <taxon>PACMAD clade</taxon>
        <taxon>Arundinoideae</taxon>
        <taxon>Arundineae</taxon>
        <taxon>Arundo</taxon>
    </lineage>
</organism>
<proteinExistence type="predicted"/>
<accession>A0A0A9FHP7</accession>
<protein>
    <submittedName>
        <fullName evidence="2">Uncharacterized protein</fullName>
    </submittedName>
</protein>
<feature type="compositionally biased region" description="Polar residues" evidence="1">
    <location>
        <begin position="7"/>
        <end position="17"/>
    </location>
</feature>